<reference evidence="2 3" key="1">
    <citation type="journal article" date="2016" name="Nat. Commun.">
        <title>Thousands of microbial genomes shed light on interconnected biogeochemical processes in an aquifer system.</title>
        <authorList>
            <person name="Anantharaman K."/>
            <person name="Brown C.T."/>
            <person name="Hug L.A."/>
            <person name="Sharon I."/>
            <person name="Castelle C.J."/>
            <person name="Probst A.J."/>
            <person name="Thomas B.C."/>
            <person name="Singh A."/>
            <person name="Wilkins M.J."/>
            <person name="Karaoz U."/>
            <person name="Brodie E.L."/>
            <person name="Williams K.H."/>
            <person name="Hubbard S.S."/>
            <person name="Banfield J.F."/>
        </authorList>
    </citation>
    <scope>NUCLEOTIDE SEQUENCE [LARGE SCALE GENOMIC DNA]</scope>
</reference>
<name>A0A1F8GUU1_9BACT</name>
<evidence type="ECO:0000313" key="3">
    <source>
        <dbReference type="Proteomes" id="UP000179047"/>
    </source>
</evidence>
<dbReference type="Proteomes" id="UP000179047">
    <property type="component" value="Unassembled WGS sequence"/>
</dbReference>
<organism evidence="2 3">
    <name type="scientific">Candidatus Yanofskybacteria bacterium RIFCSPLOWO2_01_FULL_49_25</name>
    <dbReference type="NCBI Taxonomy" id="1802701"/>
    <lineage>
        <taxon>Bacteria</taxon>
        <taxon>Candidatus Yanofskyibacteriota</taxon>
    </lineage>
</organism>
<sequence>MPWAGVGGVTGEAGFGGKGAGDTGADDEAVGGVVRGIGCCKGMFGAGVGACIGRAIVPIGGSDGSTGGVVTGRGVEADGDGVTEPKFVSFSLRGGGVDGGVGRGGNVGA</sequence>
<evidence type="ECO:0000313" key="2">
    <source>
        <dbReference type="EMBL" id="OGN29051.1"/>
    </source>
</evidence>
<accession>A0A1F8GUU1</accession>
<evidence type="ECO:0000256" key="1">
    <source>
        <dbReference type="SAM" id="MobiDB-lite"/>
    </source>
</evidence>
<proteinExistence type="predicted"/>
<dbReference type="EMBL" id="MGKP01000010">
    <property type="protein sequence ID" value="OGN29051.1"/>
    <property type="molecule type" value="Genomic_DNA"/>
</dbReference>
<gene>
    <name evidence="2" type="ORF">A3A33_00125</name>
</gene>
<dbReference type="AlphaFoldDB" id="A0A1F8GUU1"/>
<feature type="region of interest" description="Disordered" evidence="1">
    <location>
        <begin position="1"/>
        <end position="25"/>
    </location>
</feature>
<feature type="compositionally biased region" description="Gly residues" evidence="1">
    <location>
        <begin position="1"/>
        <end position="22"/>
    </location>
</feature>
<comment type="caution">
    <text evidence="2">The sequence shown here is derived from an EMBL/GenBank/DDBJ whole genome shotgun (WGS) entry which is preliminary data.</text>
</comment>
<protein>
    <submittedName>
        <fullName evidence="2">Uncharacterized protein</fullName>
    </submittedName>
</protein>